<dbReference type="SUPFAM" id="SSF63411">
    <property type="entry name" value="LuxS/MPP-like metallohydrolase"/>
    <property type="match status" value="4"/>
</dbReference>
<dbReference type="GO" id="GO:0006508">
    <property type="term" value="P:proteolysis"/>
    <property type="evidence" value="ECO:0007669"/>
    <property type="project" value="UniProtKB-KW"/>
</dbReference>
<dbReference type="STRING" id="91360.SAMN05660330_01811"/>
<feature type="domain" description="Peptidase M16 C-terminal" evidence="11">
    <location>
        <begin position="238"/>
        <end position="421"/>
    </location>
</feature>
<gene>
    <name evidence="12" type="ORF">SAMN05660330_01811</name>
</gene>
<dbReference type="Proteomes" id="UP000199073">
    <property type="component" value="Unassembled WGS sequence"/>
</dbReference>
<dbReference type="PANTHER" id="PTHR43690">
    <property type="entry name" value="NARDILYSIN"/>
    <property type="match status" value="1"/>
</dbReference>
<dbReference type="PROSITE" id="PS00143">
    <property type="entry name" value="INSULINASE"/>
    <property type="match status" value="1"/>
</dbReference>
<keyword evidence="9" id="KW-0812">Transmembrane</keyword>
<dbReference type="PANTHER" id="PTHR43690:SF17">
    <property type="entry name" value="PROTEIN YHJJ"/>
    <property type="match status" value="1"/>
</dbReference>
<dbReference type="OrthoDB" id="9811314at2"/>
<accession>A0A1H0PXW5</accession>
<keyword evidence="4" id="KW-0479">Metal-binding</keyword>
<dbReference type="Pfam" id="PF05193">
    <property type="entry name" value="Peptidase_M16_C"/>
    <property type="match status" value="2"/>
</dbReference>
<feature type="transmembrane region" description="Helical" evidence="9">
    <location>
        <begin position="20"/>
        <end position="40"/>
    </location>
</feature>
<keyword evidence="6" id="KW-0862">Zinc</keyword>
<dbReference type="GO" id="GO:0004222">
    <property type="term" value="F:metalloendopeptidase activity"/>
    <property type="evidence" value="ECO:0007669"/>
    <property type="project" value="InterPro"/>
</dbReference>
<evidence type="ECO:0000256" key="2">
    <source>
        <dbReference type="ARBA" id="ARBA00007261"/>
    </source>
</evidence>
<keyword evidence="9" id="KW-1133">Transmembrane helix</keyword>
<feature type="domain" description="Peptidase M16 C-terminal" evidence="11">
    <location>
        <begin position="738"/>
        <end position="896"/>
    </location>
</feature>
<dbReference type="InterPro" id="IPR011249">
    <property type="entry name" value="Metalloenz_LuxS/M16"/>
</dbReference>
<dbReference type="EMBL" id="FNJI01000010">
    <property type="protein sequence ID" value="SDP10017.1"/>
    <property type="molecule type" value="Genomic_DNA"/>
</dbReference>
<sequence length="975" mass="109228">MNPASVFKKIKGESTVAGDIGRLFFGVAVLVAALLMTGGYSGAAQNRPCQVDKWPYENSDLAPDPTLYRDVLDNGFRVILKHNEEPRERVALFLHIRAGSLNETENQQGVAHFLEHLVFNGSTNFPPGSLVNHFQSLGMNFGSDTNAFTSFDQTVFYLVLPSGSKKNLEEGLRILGDYAYGALLLDSEIDKERGVVLAEKSERNSADYKAYVAEIGQIYRGTRYPDRMVIGKREVLEKITAKEIKKFYHGWYRPENMTLVGVGDFETELAGQLVRTAFGDFKGYDSPPACPDFGDLAENRQDYFYYHDPALGATTVSLKSLWDTSFKQDRVALERQELNEYLGQQIVGYRLKRLSEERVQPYVSVDYGSGKIFDEIGYGGFTARTDKRNWQKTLNSLVTQLRRIEVYGFLEKEVDRAKRELIAELDRRVQTEKSTDSRFLARTIVNHVSDKKVYMSPGQERKLYGSLMSQITADEVTAAFLEVWNHDKRIISIKGDVVLGDDARQEIEAVYLKALGGELESEQVAGEKKYPYLQPAENLPGTVEKNYYQDIDVTSFTFPGGLVVNFKKTDFEKNTVRMVINYGYGELAANQPGLSLLTKAVVNGSGSGALTASDLQAIVGDTSVRYGFDISPTSFAWQGTSLSSDFENLVQLLHTLVYDPGCREVPYRDAKKNFSLMYKKLGYEIEGAVSLYVDKFLSGDNPLFGLPPWSAVQKIGFGEVRDWVKDVVALNYSGQVEAMEISVVGDIDKDVVGKITRKYFGGVTVADSRQPEPVEPVFPAGKTFTRTVATGEDKALVLVAWPTARQPWSVERSRRLTLLAQVFEEKLREVVREELGASYSPRALSYSRKLFPGYGYILARIVTERDKVEKVRKVVLELAENLVENTITDEEVGLVKKPFLTAAQEYQQKNDYWLDRVLAKSSRDREQLRWPPGMVDDLKSVTAGELTELAGASFLKGQAAVAVILPGEEDDVEQQ</sequence>
<evidence type="ECO:0000256" key="6">
    <source>
        <dbReference type="ARBA" id="ARBA00022833"/>
    </source>
</evidence>
<evidence type="ECO:0000256" key="3">
    <source>
        <dbReference type="ARBA" id="ARBA00022670"/>
    </source>
</evidence>
<dbReference type="Gene3D" id="3.30.830.10">
    <property type="entry name" value="Metalloenzyme, LuxS/M16 peptidase-like"/>
    <property type="match status" value="4"/>
</dbReference>
<name>A0A1H0PXW5_9BACT</name>
<evidence type="ECO:0000313" key="13">
    <source>
        <dbReference type="Proteomes" id="UP000199073"/>
    </source>
</evidence>
<dbReference type="GO" id="GO:0046872">
    <property type="term" value="F:metal ion binding"/>
    <property type="evidence" value="ECO:0007669"/>
    <property type="project" value="UniProtKB-KW"/>
</dbReference>
<evidence type="ECO:0000259" key="10">
    <source>
        <dbReference type="Pfam" id="PF00675"/>
    </source>
</evidence>
<keyword evidence="9" id="KW-0472">Membrane</keyword>
<protein>
    <submittedName>
        <fullName evidence="12">Zinc protease</fullName>
    </submittedName>
</protein>
<evidence type="ECO:0000259" key="11">
    <source>
        <dbReference type="Pfam" id="PF05193"/>
    </source>
</evidence>
<evidence type="ECO:0000256" key="7">
    <source>
        <dbReference type="ARBA" id="ARBA00023049"/>
    </source>
</evidence>
<dbReference type="InterPro" id="IPR011765">
    <property type="entry name" value="Pept_M16_N"/>
</dbReference>
<dbReference type="InterPro" id="IPR007863">
    <property type="entry name" value="Peptidase_M16_C"/>
</dbReference>
<evidence type="ECO:0000256" key="1">
    <source>
        <dbReference type="ARBA" id="ARBA00001947"/>
    </source>
</evidence>
<keyword evidence="5" id="KW-0378">Hydrolase</keyword>
<evidence type="ECO:0000313" key="12">
    <source>
        <dbReference type="EMBL" id="SDP10017.1"/>
    </source>
</evidence>
<evidence type="ECO:0000256" key="8">
    <source>
        <dbReference type="RuleBase" id="RU004447"/>
    </source>
</evidence>
<evidence type="ECO:0000256" key="4">
    <source>
        <dbReference type="ARBA" id="ARBA00022723"/>
    </source>
</evidence>
<reference evidence="12 13" key="1">
    <citation type="submission" date="2016-10" db="EMBL/GenBank/DDBJ databases">
        <authorList>
            <person name="de Groot N.N."/>
        </authorList>
    </citation>
    <scope>NUCLEOTIDE SEQUENCE [LARGE SCALE GENOMIC DNA]</scope>
    <source>
        <strain evidence="12 13">DSM 12130</strain>
    </source>
</reference>
<evidence type="ECO:0000256" key="5">
    <source>
        <dbReference type="ARBA" id="ARBA00022801"/>
    </source>
</evidence>
<keyword evidence="13" id="KW-1185">Reference proteome</keyword>
<proteinExistence type="inferred from homology"/>
<dbReference type="InterPro" id="IPR050626">
    <property type="entry name" value="Peptidase_M16"/>
</dbReference>
<evidence type="ECO:0000256" key="9">
    <source>
        <dbReference type="SAM" id="Phobius"/>
    </source>
</evidence>
<dbReference type="AlphaFoldDB" id="A0A1H0PXW5"/>
<keyword evidence="3 12" id="KW-0645">Protease</keyword>
<dbReference type="RefSeq" id="WP_092221990.1">
    <property type="nucleotide sequence ID" value="NZ_FNJI01000010.1"/>
</dbReference>
<organism evidence="12 13">
    <name type="scientific">Desulforhopalus singaporensis</name>
    <dbReference type="NCBI Taxonomy" id="91360"/>
    <lineage>
        <taxon>Bacteria</taxon>
        <taxon>Pseudomonadati</taxon>
        <taxon>Thermodesulfobacteriota</taxon>
        <taxon>Desulfobulbia</taxon>
        <taxon>Desulfobulbales</taxon>
        <taxon>Desulfocapsaceae</taxon>
        <taxon>Desulforhopalus</taxon>
    </lineage>
</organism>
<dbReference type="InterPro" id="IPR001431">
    <property type="entry name" value="Pept_M16_Zn_BS"/>
</dbReference>
<comment type="cofactor">
    <cofactor evidence="1">
        <name>Zn(2+)</name>
        <dbReference type="ChEBI" id="CHEBI:29105"/>
    </cofactor>
</comment>
<dbReference type="Pfam" id="PF00675">
    <property type="entry name" value="Peptidase_M16"/>
    <property type="match status" value="1"/>
</dbReference>
<keyword evidence="7" id="KW-0482">Metalloprotease</keyword>
<feature type="domain" description="Peptidase M16 N-terminal" evidence="10">
    <location>
        <begin position="80"/>
        <end position="207"/>
    </location>
</feature>
<comment type="similarity">
    <text evidence="2 8">Belongs to the peptidase M16 family.</text>
</comment>